<gene>
    <name evidence="2" type="ORF">CR513_07747</name>
</gene>
<keyword evidence="3" id="KW-1185">Reference proteome</keyword>
<evidence type="ECO:0000313" key="2">
    <source>
        <dbReference type="EMBL" id="RDY08067.1"/>
    </source>
</evidence>
<dbReference type="Proteomes" id="UP000257109">
    <property type="component" value="Unassembled WGS sequence"/>
</dbReference>
<feature type="non-terminal residue" evidence="2">
    <location>
        <position position="1"/>
    </location>
</feature>
<proteinExistence type="predicted"/>
<comment type="caution">
    <text evidence="2">The sequence shown here is derived from an EMBL/GenBank/DDBJ whole genome shotgun (WGS) entry which is preliminary data.</text>
</comment>
<accession>A0A371HZ35</accession>
<evidence type="ECO:0000313" key="3">
    <source>
        <dbReference type="Proteomes" id="UP000257109"/>
    </source>
</evidence>
<dbReference type="EMBL" id="QJKJ01001347">
    <property type="protein sequence ID" value="RDY08067.1"/>
    <property type="molecule type" value="Genomic_DNA"/>
</dbReference>
<organism evidence="2 3">
    <name type="scientific">Mucuna pruriens</name>
    <name type="common">Velvet bean</name>
    <name type="synonym">Dolichos pruriens</name>
    <dbReference type="NCBI Taxonomy" id="157652"/>
    <lineage>
        <taxon>Eukaryota</taxon>
        <taxon>Viridiplantae</taxon>
        <taxon>Streptophyta</taxon>
        <taxon>Embryophyta</taxon>
        <taxon>Tracheophyta</taxon>
        <taxon>Spermatophyta</taxon>
        <taxon>Magnoliopsida</taxon>
        <taxon>eudicotyledons</taxon>
        <taxon>Gunneridae</taxon>
        <taxon>Pentapetalae</taxon>
        <taxon>rosids</taxon>
        <taxon>fabids</taxon>
        <taxon>Fabales</taxon>
        <taxon>Fabaceae</taxon>
        <taxon>Papilionoideae</taxon>
        <taxon>50 kb inversion clade</taxon>
        <taxon>NPAAA clade</taxon>
        <taxon>indigoferoid/millettioid clade</taxon>
        <taxon>Phaseoleae</taxon>
        <taxon>Mucuna</taxon>
    </lineage>
</organism>
<dbReference type="AlphaFoldDB" id="A0A371HZ35"/>
<feature type="region of interest" description="Disordered" evidence="1">
    <location>
        <begin position="48"/>
        <end position="69"/>
    </location>
</feature>
<evidence type="ECO:0000256" key="1">
    <source>
        <dbReference type="SAM" id="MobiDB-lite"/>
    </source>
</evidence>
<reference evidence="2" key="1">
    <citation type="submission" date="2018-05" db="EMBL/GenBank/DDBJ databases">
        <title>Draft genome of Mucuna pruriens seed.</title>
        <authorList>
            <person name="Nnadi N.E."/>
            <person name="Vos R."/>
            <person name="Hasami M.H."/>
            <person name="Devisetty U.K."/>
            <person name="Aguiy J.C."/>
        </authorList>
    </citation>
    <scope>NUCLEOTIDE SEQUENCE [LARGE SCALE GENOMIC DNA]</scope>
    <source>
        <strain evidence="2">JCA_2017</strain>
    </source>
</reference>
<name>A0A371HZ35_MUCPR</name>
<protein>
    <submittedName>
        <fullName evidence="2">Uncharacterized protein</fullName>
    </submittedName>
</protein>
<sequence length="69" mass="7841">MEKKGEQHAKCANKGMDDLNLRTNSLYEGESNEAWSFGHVWHFSPSRHLGPLDTPSLDDPYGRTVDQHT</sequence>